<dbReference type="InterPro" id="IPR001357">
    <property type="entry name" value="BRCT_dom"/>
</dbReference>
<organism evidence="3 4">
    <name type="scientific">Pichia membranifaciens NRRL Y-2026</name>
    <dbReference type="NCBI Taxonomy" id="763406"/>
    <lineage>
        <taxon>Eukaryota</taxon>
        <taxon>Fungi</taxon>
        <taxon>Dikarya</taxon>
        <taxon>Ascomycota</taxon>
        <taxon>Saccharomycotina</taxon>
        <taxon>Pichiomycetes</taxon>
        <taxon>Pichiales</taxon>
        <taxon>Pichiaceae</taxon>
        <taxon>Pichia</taxon>
    </lineage>
</organism>
<dbReference type="Pfam" id="PF16770">
    <property type="entry name" value="RTT107_BRCT_5"/>
    <property type="match status" value="1"/>
</dbReference>
<sequence length="852" mass="96292">MAMGTTLGDVQLLAVEGTAQNGMNSAALEELKIGLDSIESLNSDDAMKKFNYKQLEKMSRYELSQFTHVVSNVIDFPKYDVIVDSLMIPVVTTQWVKDVIKNKRVIPLRSYSPDPKHFFKDVILAAGGGLQDDDKEVLKIGVKTFGGIYLDDLKKSLTHYVTNDLEDDNTKLIMAFNEYNPSGKIVKIVKVDWIFHSIMQSSVLPESLYSFNDGKAEKGKEVVIQKPDFLSGLNFALSDNLNISDTMRSYFTMFDDGDKAGERVFLTRYLNNEIDKSYKQKTFDYLFSLLFHKKNNMPYDSLLFYPVNRNPISGMAETLIATTNYTGDSRIYIEELTMRMGGKFSKTMKSTNTHLVASKSVGKKFEFAKSWNVKIVNHMWVEDSFKNWKIMDVSEYKNLPRDAKGVRLIGDIEFNGFEYTFEGKNKEQEKVVEHDFETQLQDEKGDIGVLKRKVGNNQEHSASIEVTQSNKKTKMNSIEEKKSSHDPKGLEEVEEKERVLSEPAEAKTIPANPESRVRTRNRRGNEDRKALQEEASTAVKAVIPEEKNPEGKKSEEPDSVWQIQENGEKPAKSVPTKRKAISVEENDQKPKENKRIATKKTVKSEKPYNITAIVTGFDGSLSVGDKRELRKVGINIVENANKTINCIIAPSLLRTQKFLTALSYSPEYFLEPLFLSDVLGTLDSVKKVGDFDSISPKIEKYDIWEHVDYEKDIMPKRLFRTNTTREKAIEYLKRPRKGLFEGFVFNLSPGLAGGFDTLKGILKAFGCKQCFLFKETTKTAAANVEKNVNGVSDVAILVCSTAEKNVQKHFTTACKNSGMKYVTLEWDVIVTAIFEATLDLNSGNVLQQSGVL</sequence>
<reference evidence="3 4" key="1">
    <citation type="journal article" date="2016" name="Proc. Natl. Acad. Sci. U.S.A.">
        <title>Comparative genomics of biotechnologically important yeasts.</title>
        <authorList>
            <person name="Riley R."/>
            <person name="Haridas S."/>
            <person name="Wolfe K.H."/>
            <person name="Lopes M.R."/>
            <person name="Hittinger C.T."/>
            <person name="Goeker M."/>
            <person name="Salamov A.A."/>
            <person name="Wisecaver J.H."/>
            <person name="Long T.M."/>
            <person name="Calvey C.H."/>
            <person name="Aerts A.L."/>
            <person name="Barry K.W."/>
            <person name="Choi C."/>
            <person name="Clum A."/>
            <person name="Coughlan A.Y."/>
            <person name="Deshpande S."/>
            <person name="Douglass A.P."/>
            <person name="Hanson S.J."/>
            <person name="Klenk H.-P."/>
            <person name="LaButti K.M."/>
            <person name="Lapidus A."/>
            <person name="Lindquist E.A."/>
            <person name="Lipzen A.M."/>
            <person name="Meier-Kolthoff J.P."/>
            <person name="Ohm R.A."/>
            <person name="Otillar R.P."/>
            <person name="Pangilinan J.L."/>
            <person name="Peng Y."/>
            <person name="Rokas A."/>
            <person name="Rosa C.A."/>
            <person name="Scheuner C."/>
            <person name="Sibirny A.A."/>
            <person name="Slot J.C."/>
            <person name="Stielow J.B."/>
            <person name="Sun H."/>
            <person name="Kurtzman C.P."/>
            <person name="Blackwell M."/>
            <person name="Grigoriev I.V."/>
            <person name="Jeffries T.W."/>
        </authorList>
    </citation>
    <scope>NUCLEOTIDE SEQUENCE [LARGE SCALE GENOMIC DNA]</scope>
    <source>
        <strain evidence="3 4">NRRL Y-2026</strain>
    </source>
</reference>
<dbReference type="InterPro" id="IPR031906">
    <property type="entry name" value="RTT107_BRCT_6"/>
</dbReference>
<dbReference type="SMART" id="SM00292">
    <property type="entry name" value="BRCT"/>
    <property type="match status" value="3"/>
</dbReference>
<protein>
    <recommendedName>
        <fullName evidence="2">BRCT domain-containing protein</fullName>
    </recommendedName>
</protein>
<dbReference type="RefSeq" id="XP_019016192.1">
    <property type="nucleotide sequence ID" value="XM_019161651.1"/>
</dbReference>
<dbReference type="SUPFAM" id="SSF52113">
    <property type="entry name" value="BRCT domain"/>
    <property type="match status" value="2"/>
</dbReference>
<dbReference type="InterPro" id="IPR053036">
    <property type="entry name" value="CellCycle_DNARepair_Reg"/>
</dbReference>
<feature type="compositionally biased region" description="Polar residues" evidence="1">
    <location>
        <begin position="455"/>
        <end position="470"/>
    </location>
</feature>
<evidence type="ECO:0000313" key="3">
    <source>
        <dbReference type="EMBL" id="ODQ45079.1"/>
    </source>
</evidence>
<feature type="compositionally biased region" description="Basic and acidic residues" evidence="1">
    <location>
        <begin position="543"/>
        <end position="556"/>
    </location>
</feature>
<keyword evidence="4" id="KW-1185">Reference proteome</keyword>
<feature type="domain" description="BRCT" evidence="2">
    <location>
        <begin position="307"/>
        <end position="398"/>
    </location>
</feature>
<evidence type="ECO:0000256" key="1">
    <source>
        <dbReference type="SAM" id="MobiDB-lite"/>
    </source>
</evidence>
<feature type="compositionally biased region" description="Basic and acidic residues" evidence="1">
    <location>
        <begin position="586"/>
        <end position="595"/>
    </location>
</feature>
<dbReference type="PROSITE" id="PS50172">
    <property type="entry name" value="BRCT"/>
    <property type="match status" value="3"/>
</dbReference>
<accession>A0A1E3NG31</accession>
<evidence type="ECO:0000259" key="2">
    <source>
        <dbReference type="PROSITE" id="PS50172"/>
    </source>
</evidence>
<feature type="compositionally biased region" description="Basic and acidic residues" evidence="1">
    <location>
        <begin position="523"/>
        <end position="532"/>
    </location>
</feature>
<dbReference type="CDD" id="cd00027">
    <property type="entry name" value="BRCT"/>
    <property type="match status" value="1"/>
</dbReference>
<dbReference type="Pfam" id="PF12738">
    <property type="entry name" value="PTCB-BRCT"/>
    <property type="match status" value="1"/>
</dbReference>
<feature type="compositionally biased region" description="Basic and acidic residues" evidence="1">
    <location>
        <begin position="477"/>
        <end position="500"/>
    </location>
</feature>
<dbReference type="Pfam" id="PF16771">
    <property type="entry name" value="RTT107_BRCT_6"/>
    <property type="match status" value="1"/>
</dbReference>
<dbReference type="STRING" id="763406.A0A1E3NG31"/>
<dbReference type="PANTHER" id="PTHR47667">
    <property type="entry name" value="REGULATOR OF TY1 TRANSPOSITION PROTEIN 107"/>
    <property type="match status" value="1"/>
</dbReference>
<dbReference type="InterPro" id="IPR036420">
    <property type="entry name" value="BRCT_dom_sf"/>
</dbReference>
<dbReference type="Proteomes" id="UP000094455">
    <property type="component" value="Unassembled WGS sequence"/>
</dbReference>
<feature type="domain" description="BRCT" evidence="2">
    <location>
        <begin position="114"/>
        <end position="211"/>
    </location>
</feature>
<dbReference type="Gene3D" id="3.40.50.10190">
    <property type="entry name" value="BRCT domain"/>
    <property type="match status" value="5"/>
</dbReference>
<dbReference type="OrthoDB" id="342264at2759"/>
<feature type="domain" description="BRCT" evidence="2">
    <location>
        <begin position="67"/>
        <end position="113"/>
    </location>
</feature>
<proteinExistence type="predicted"/>
<dbReference type="AlphaFoldDB" id="A0A1E3NG31"/>
<evidence type="ECO:0000313" key="4">
    <source>
        <dbReference type="Proteomes" id="UP000094455"/>
    </source>
</evidence>
<name>A0A1E3NG31_9ASCO</name>
<gene>
    <name evidence="3" type="ORF">PICMEDRAFT_17575</name>
</gene>
<dbReference type="PANTHER" id="PTHR47667:SF1">
    <property type="entry name" value="REGULATOR OF TY1 TRANSPOSITION PROTEIN 107"/>
    <property type="match status" value="1"/>
</dbReference>
<feature type="region of interest" description="Disordered" evidence="1">
    <location>
        <begin position="453"/>
        <end position="597"/>
    </location>
</feature>
<dbReference type="GeneID" id="30178338"/>
<dbReference type="Pfam" id="PF00533">
    <property type="entry name" value="BRCT"/>
    <property type="match status" value="1"/>
</dbReference>
<dbReference type="EMBL" id="KV454005">
    <property type="protein sequence ID" value="ODQ45079.1"/>
    <property type="molecule type" value="Genomic_DNA"/>
</dbReference>